<feature type="signal peptide" evidence="1">
    <location>
        <begin position="1"/>
        <end position="18"/>
    </location>
</feature>
<evidence type="ECO:0000313" key="2">
    <source>
        <dbReference type="EMBL" id="EME44778.1"/>
    </source>
</evidence>
<proteinExistence type="predicted"/>
<organism evidence="2 3">
    <name type="scientific">Dothistroma septosporum (strain NZE10 / CBS 128990)</name>
    <name type="common">Red band needle blight fungus</name>
    <name type="synonym">Mycosphaerella pini</name>
    <dbReference type="NCBI Taxonomy" id="675120"/>
    <lineage>
        <taxon>Eukaryota</taxon>
        <taxon>Fungi</taxon>
        <taxon>Dikarya</taxon>
        <taxon>Ascomycota</taxon>
        <taxon>Pezizomycotina</taxon>
        <taxon>Dothideomycetes</taxon>
        <taxon>Dothideomycetidae</taxon>
        <taxon>Mycosphaerellales</taxon>
        <taxon>Mycosphaerellaceae</taxon>
        <taxon>Dothistroma</taxon>
    </lineage>
</organism>
<evidence type="ECO:0000313" key="3">
    <source>
        <dbReference type="Proteomes" id="UP000016933"/>
    </source>
</evidence>
<dbReference type="EMBL" id="KB446539">
    <property type="protein sequence ID" value="EME44778.1"/>
    <property type="molecule type" value="Genomic_DNA"/>
</dbReference>
<dbReference type="Proteomes" id="UP000016933">
    <property type="component" value="Unassembled WGS sequence"/>
</dbReference>
<protein>
    <submittedName>
        <fullName evidence="2">Uncharacterized protein</fullName>
    </submittedName>
</protein>
<dbReference type="HOGENOM" id="CLU_102245_0_0_1"/>
<accession>N1PPC0</accession>
<keyword evidence="3" id="KW-1185">Reference proteome</keyword>
<dbReference type="eggNOG" id="ENOG502SEUB">
    <property type="taxonomic scope" value="Eukaryota"/>
</dbReference>
<dbReference type="OMA" id="GRHKYVK"/>
<gene>
    <name evidence="2" type="ORF">DOTSEDRAFT_72280</name>
</gene>
<sequence length="186" mass="19969">MVAVTTLLAIGLASLASAVPAPESYSAPPSYDPKPKCRQVNAFLSGLPPNHPLVIEQGYSPAAVNDALRADFKNILAAGYNIRFVLSGPEKGQDIIANRLKGTNWDGTGVGFGVRGSNYEVLTADFEDILATYRKDADEAVFFFNRSPNTTSEALQRRLPLPKGCPPGKDLGFEIYCDPSVCTAPY</sequence>
<keyword evidence="1" id="KW-0732">Signal</keyword>
<feature type="chain" id="PRO_5004108930" evidence="1">
    <location>
        <begin position="19"/>
        <end position="186"/>
    </location>
</feature>
<name>N1PPC0_DOTSN</name>
<dbReference type="AlphaFoldDB" id="N1PPC0"/>
<dbReference type="OrthoDB" id="2943660at2759"/>
<evidence type="ECO:0000256" key="1">
    <source>
        <dbReference type="SAM" id="SignalP"/>
    </source>
</evidence>
<reference evidence="2 3" key="2">
    <citation type="journal article" date="2012" name="PLoS Pathog.">
        <title>Diverse lifestyles and strategies of plant pathogenesis encoded in the genomes of eighteen Dothideomycetes fungi.</title>
        <authorList>
            <person name="Ohm R.A."/>
            <person name="Feau N."/>
            <person name="Henrissat B."/>
            <person name="Schoch C.L."/>
            <person name="Horwitz B.A."/>
            <person name="Barry K.W."/>
            <person name="Condon B.J."/>
            <person name="Copeland A.C."/>
            <person name="Dhillon B."/>
            <person name="Glaser F."/>
            <person name="Hesse C.N."/>
            <person name="Kosti I."/>
            <person name="LaButti K."/>
            <person name="Lindquist E.A."/>
            <person name="Lucas S."/>
            <person name="Salamov A.A."/>
            <person name="Bradshaw R.E."/>
            <person name="Ciuffetti L."/>
            <person name="Hamelin R.C."/>
            <person name="Kema G.H.J."/>
            <person name="Lawrence C."/>
            <person name="Scott J.A."/>
            <person name="Spatafora J.W."/>
            <person name="Turgeon B.G."/>
            <person name="de Wit P.J.G.M."/>
            <person name="Zhong S."/>
            <person name="Goodwin S.B."/>
            <person name="Grigoriev I.V."/>
        </authorList>
    </citation>
    <scope>NUCLEOTIDE SEQUENCE [LARGE SCALE GENOMIC DNA]</scope>
    <source>
        <strain evidence="3">NZE10 / CBS 128990</strain>
    </source>
</reference>
<reference evidence="3" key="1">
    <citation type="journal article" date="2012" name="PLoS Genet.">
        <title>The genomes of the fungal plant pathogens Cladosporium fulvum and Dothistroma septosporum reveal adaptation to different hosts and lifestyles but also signatures of common ancestry.</title>
        <authorList>
            <person name="de Wit P.J.G.M."/>
            <person name="van der Burgt A."/>
            <person name="Oekmen B."/>
            <person name="Stergiopoulos I."/>
            <person name="Abd-Elsalam K.A."/>
            <person name="Aerts A.L."/>
            <person name="Bahkali A.H."/>
            <person name="Beenen H.G."/>
            <person name="Chettri P."/>
            <person name="Cox M.P."/>
            <person name="Datema E."/>
            <person name="de Vries R.P."/>
            <person name="Dhillon B."/>
            <person name="Ganley A.R."/>
            <person name="Griffiths S.A."/>
            <person name="Guo Y."/>
            <person name="Hamelin R.C."/>
            <person name="Henrissat B."/>
            <person name="Kabir M.S."/>
            <person name="Jashni M.K."/>
            <person name="Kema G."/>
            <person name="Klaubauf S."/>
            <person name="Lapidus A."/>
            <person name="Levasseur A."/>
            <person name="Lindquist E."/>
            <person name="Mehrabi R."/>
            <person name="Ohm R.A."/>
            <person name="Owen T.J."/>
            <person name="Salamov A."/>
            <person name="Schwelm A."/>
            <person name="Schijlen E."/>
            <person name="Sun H."/>
            <person name="van den Burg H.A."/>
            <person name="van Ham R.C.H.J."/>
            <person name="Zhang S."/>
            <person name="Goodwin S.B."/>
            <person name="Grigoriev I.V."/>
            <person name="Collemare J."/>
            <person name="Bradshaw R.E."/>
        </authorList>
    </citation>
    <scope>NUCLEOTIDE SEQUENCE [LARGE SCALE GENOMIC DNA]</scope>
    <source>
        <strain evidence="3">NZE10 / CBS 128990</strain>
    </source>
</reference>